<evidence type="ECO:0000256" key="1">
    <source>
        <dbReference type="SAM" id="MobiDB-lite"/>
    </source>
</evidence>
<accession>A0AAW1Q2Q9</accession>
<organism evidence="2 3">
    <name type="scientific">Apatococcus lobatus</name>
    <dbReference type="NCBI Taxonomy" id="904363"/>
    <lineage>
        <taxon>Eukaryota</taxon>
        <taxon>Viridiplantae</taxon>
        <taxon>Chlorophyta</taxon>
        <taxon>core chlorophytes</taxon>
        <taxon>Trebouxiophyceae</taxon>
        <taxon>Chlorellales</taxon>
        <taxon>Chlorellaceae</taxon>
        <taxon>Apatococcus</taxon>
    </lineage>
</organism>
<keyword evidence="3" id="KW-1185">Reference proteome</keyword>
<feature type="compositionally biased region" description="Low complexity" evidence="1">
    <location>
        <begin position="107"/>
        <end position="116"/>
    </location>
</feature>
<name>A0AAW1Q2Q9_9CHLO</name>
<feature type="region of interest" description="Disordered" evidence="1">
    <location>
        <begin position="241"/>
        <end position="273"/>
    </location>
</feature>
<feature type="region of interest" description="Disordered" evidence="1">
    <location>
        <begin position="355"/>
        <end position="391"/>
    </location>
</feature>
<evidence type="ECO:0000313" key="2">
    <source>
        <dbReference type="EMBL" id="KAK9816066.1"/>
    </source>
</evidence>
<sequence length="561" mass="61039">MQSRLPAFCNPVATHASTWDPATMELSVPLNIQLDGRIVPSPASPDGARVDFSHVIVLDGLFEEKQRAELWDTFIGSAVPSATSSRVQNHAPPEMADQNYCCPISTQQQQRKQQQQPSDRFRRETMGRADPQPSPPMIHGLQTDPAASSNESNNQSLEMPPTDRWERRTADTTGLPGTWGLKPHMLALLARSQVPAAIEVQTRLCRLYPDFLIAHMPTDAIQSAAATSSHDVVNTPLTHDNSPNACGDQHPNLMTDGDNEGEPAVSNSAPAGNHATACHLSSCGAACQQEKQHSMRLQEFVPVDSPKAGDPRHPNTSESCRQAAGSDPESCPADGVAAADNLKQWPELQMNQGLTCLEGPAEPGHQSHPEQLGPNVVSKEQGQVAAAEEHSLKDEELGHCSAFLGNAAVHEDTFQWHVDADPSDFPMPSLWTDVYGHYCNREPGQPLFVSLLLYLDADWPRDYAAETLFLDGDTDVGFAVRPKPCRAILMDQDVLHRVSAPSVLAGQRPRFSLVWKLVFFPRSGSSPCSIARREWGPSASIGSAAKVQQVISSLAGKRKRL</sequence>
<comment type="caution">
    <text evidence="2">The sequence shown here is derived from an EMBL/GenBank/DDBJ whole genome shotgun (WGS) entry which is preliminary data.</text>
</comment>
<dbReference type="AlphaFoldDB" id="A0AAW1Q2Q9"/>
<evidence type="ECO:0000313" key="3">
    <source>
        <dbReference type="Proteomes" id="UP001438707"/>
    </source>
</evidence>
<feature type="region of interest" description="Disordered" evidence="1">
    <location>
        <begin position="105"/>
        <end position="179"/>
    </location>
</feature>
<protein>
    <recommendedName>
        <fullName evidence="4">Fe2OG dioxygenase domain-containing protein</fullName>
    </recommendedName>
</protein>
<dbReference type="Proteomes" id="UP001438707">
    <property type="component" value="Unassembled WGS sequence"/>
</dbReference>
<proteinExistence type="predicted"/>
<dbReference type="EMBL" id="JALJOS010000092">
    <property type="protein sequence ID" value="KAK9816066.1"/>
    <property type="molecule type" value="Genomic_DNA"/>
</dbReference>
<dbReference type="PANTHER" id="PTHR35169">
    <property type="entry name" value="FE2OG DIOXYGENASE DOMAIN-CONTAINING PROTEIN"/>
    <property type="match status" value="1"/>
</dbReference>
<gene>
    <name evidence="2" type="ORF">WJX74_005816</name>
</gene>
<dbReference type="Gene3D" id="2.60.120.620">
    <property type="entry name" value="q2cbj1_9rhob like domain"/>
    <property type="match status" value="1"/>
</dbReference>
<reference evidence="2 3" key="1">
    <citation type="journal article" date="2024" name="Nat. Commun.">
        <title>Phylogenomics reveals the evolutionary origins of lichenization in chlorophyte algae.</title>
        <authorList>
            <person name="Puginier C."/>
            <person name="Libourel C."/>
            <person name="Otte J."/>
            <person name="Skaloud P."/>
            <person name="Haon M."/>
            <person name="Grisel S."/>
            <person name="Petersen M."/>
            <person name="Berrin J.G."/>
            <person name="Delaux P.M."/>
            <person name="Dal Grande F."/>
            <person name="Keller J."/>
        </authorList>
    </citation>
    <scope>NUCLEOTIDE SEQUENCE [LARGE SCALE GENOMIC DNA]</scope>
    <source>
        <strain evidence="2 3">SAG 2145</strain>
    </source>
</reference>
<feature type="region of interest" description="Disordered" evidence="1">
    <location>
        <begin position="303"/>
        <end position="335"/>
    </location>
</feature>
<evidence type="ECO:0008006" key="4">
    <source>
        <dbReference type="Google" id="ProtNLM"/>
    </source>
</evidence>
<feature type="compositionally biased region" description="Basic and acidic residues" evidence="1">
    <location>
        <begin position="161"/>
        <end position="170"/>
    </location>
</feature>
<dbReference type="PANTHER" id="PTHR35169:SF1">
    <property type="entry name" value="PROLYL 4-HYDROXYLASE ALPHA SUBUNIT FE(2+) 2OG DIOXYGENASE DOMAIN-CONTAINING PROTEIN"/>
    <property type="match status" value="1"/>
</dbReference>
<feature type="compositionally biased region" description="Polar residues" evidence="1">
    <location>
        <begin position="145"/>
        <end position="157"/>
    </location>
</feature>